<sequence>MDNPSPPPNPFSDPEAANYSSLSEIDSVSDSDWLDISSQDTESLGLPESDRDDAYDRPLSRRSFNSHSSSRDGDVEAWEGLVEATDDEASPSDPRELSQDRLEAGRQYIRSLIVERSEEEQRVEEALNQSMVSTLSASRATSLSASGSVPASSSRPRDLRLSFPDPLSSSRDELHGSYTEVPPVVTDYPELPDDADDELEADVHDREDPGRPPTPEVPIATPSQTHVTFEIVLYGSTPDDKWRVTERLLEKLGARLGLTLSLRHAQSAWASTYRLMPKGNSHRRSLGHTISVIDSTEMSQRSQMMVYPVDRLSLAIVYHPCFIRSLPPHTLFLPVLSTPPLEDTNEGFSDQILLEGVKQQWALLDVPEDKLFLTNSGGSSLIPTEEELESLDPSEVARRFEPLLPRRRPVYRALKEQISATPTVTILAIMSLVLGYIVSRSSPLTTTLMPTNGPTTSAVLRLPTNGSDHVISPVASTVSTVQSVTSSNEVSIAVIGTPTSSLSTLAAGPLSPIGRTPIEHHVPTSNYPPAHEVQSMTAAVASSPSRGLIVPRQFPSSLSLPVPLRSKALSIFKHNAAEKTGLMTSPTPAATDSLYSLSTRLASSLSDIFNVKVLAGTLRADMKELLDALDELMRVLGTQASTALSLSKSVSETLRENLRRRNRHAQERARAMRERGEKVVEEMGAHAWGRMGAARARMEQAKARAHSVKEAMTARVGQEIDDARRVRDLLERRVKERRSWQGRKLARCMKRARGRVGI</sequence>
<keyword evidence="2" id="KW-1185">Reference proteome</keyword>
<name>A0ACB8TGA7_9AGAM</name>
<evidence type="ECO:0000313" key="1">
    <source>
        <dbReference type="EMBL" id="KAI0067466.1"/>
    </source>
</evidence>
<gene>
    <name evidence="1" type="ORF">BV25DRAFT_1106267</name>
</gene>
<comment type="caution">
    <text evidence="1">The sequence shown here is derived from an EMBL/GenBank/DDBJ whole genome shotgun (WGS) entry which is preliminary data.</text>
</comment>
<evidence type="ECO:0000313" key="2">
    <source>
        <dbReference type="Proteomes" id="UP000814140"/>
    </source>
</evidence>
<organism evidence="1 2">
    <name type="scientific">Artomyces pyxidatus</name>
    <dbReference type="NCBI Taxonomy" id="48021"/>
    <lineage>
        <taxon>Eukaryota</taxon>
        <taxon>Fungi</taxon>
        <taxon>Dikarya</taxon>
        <taxon>Basidiomycota</taxon>
        <taxon>Agaricomycotina</taxon>
        <taxon>Agaricomycetes</taxon>
        <taxon>Russulales</taxon>
        <taxon>Auriscalpiaceae</taxon>
        <taxon>Artomyces</taxon>
    </lineage>
</organism>
<reference evidence="1" key="2">
    <citation type="journal article" date="2022" name="New Phytol.">
        <title>Evolutionary transition to the ectomycorrhizal habit in the genomes of a hyperdiverse lineage of mushroom-forming fungi.</title>
        <authorList>
            <person name="Looney B."/>
            <person name="Miyauchi S."/>
            <person name="Morin E."/>
            <person name="Drula E."/>
            <person name="Courty P.E."/>
            <person name="Kohler A."/>
            <person name="Kuo A."/>
            <person name="LaButti K."/>
            <person name="Pangilinan J."/>
            <person name="Lipzen A."/>
            <person name="Riley R."/>
            <person name="Andreopoulos W."/>
            <person name="He G."/>
            <person name="Johnson J."/>
            <person name="Nolan M."/>
            <person name="Tritt A."/>
            <person name="Barry K.W."/>
            <person name="Grigoriev I.V."/>
            <person name="Nagy L.G."/>
            <person name="Hibbett D."/>
            <person name="Henrissat B."/>
            <person name="Matheny P.B."/>
            <person name="Labbe J."/>
            <person name="Martin F.M."/>
        </authorList>
    </citation>
    <scope>NUCLEOTIDE SEQUENCE</scope>
    <source>
        <strain evidence="1">HHB10654</strain>
    </source>
</reference>
<proteinExistence type="predicted"/>
<dbReference type="Proteomes" id="UP000814140">
    <property type="component" value="Unassembled WGS sequence"/>
</dbReference>
<dbReference type="EMBL" id="MU277190">
    <property type="protein sequence ID" value="KAI0067466.1"/>
    <property type="molecule type" value="Genomic_DNA"/>
</dbReference>
<protein>
    <submittedName>
        <fullName evidence="1">Uncharacterized protein</fullName>
    </submittedName>
</protein>
<reference evidence="1" key="1">
    <citation type="submission" date="2021-03" db="EMBL/GenBank/DDBJ databases">
        <authorList>
            <consortium name="DOE Joint Genome Institute"/>
            <person name="Ahrendt S."/>
            <person name="Looney B.P."/>
            <person name="Miyauchi S."/>
            <person name="Morin E."/>
            <person name="Drula E."/>
            <person name="Courty P.E."/>
            <person name="Chicoki N."/>
            <person name="Fauchery L."/>
            <person name="Kohler A."/>
            <person name="Kuo A."/>
            <person name="Labutti K."/>
            <person name="Pangilinan J."/>
            <person name="Lipzen A."/>
            <person name="Riley R."/>
            <person name="Andreopoulos W."/>
            <person name="He G."/>
            <person name="Johnson J."/>
            <person name="Barry K.W."/>
            <person name="Grigoriev I.V."/>
            <person name="Nagy L."/>
            <person name="Hibbett D."/>
            <person name="Henrissat B."/>
            <person name="Matheny P.B."/>
            <person name="Labbe J."/>
            <person name="Martin F."/>
        </authorList>
    </citation>
    <scope>NUCLEOTIDE SEQUENCE</scope>
    <source>
        <strain evidence="1">HHB10654</strain>
    </source>
</reference>
<accession>A0ACB8TGA7</accession>